<dbReference type="Pfam" id="PF09626">
    <property type="entry name" value="DHC"/>
    <property type="match status" value="1"/>
</dbReference>
<comment type="caution">
    <text evidence="2">The sequence shown here is derived from an EMBL/GenBank/DDBJ whole genome shotgun (WGS) entry which is preliminary data.</text>
</comment>
<dbReference type="InterPro" id="IPR018588">
    <property type="entry name" value="Dihaem_cytochrome-c"/>
</dbReference>
<dbReference type="Proteomes" id="UP001410394">
    <property type="component" value="Unassembled WGS sequence"/>
</dbReference>
<evidence type="ECO:0000313" key="2">
    <source>
        <dbReference type="EMBL" id="MEN3067312.1"/>
    </source>
</evidence>
<evidence type="ECO:0000313" key="3">
    <source>
        <dbReference type="Proteomes" id="UP001410394"/>
    </source>
</evidence>
<reference evidence="2 3" key="1">
    <citation type="journal article" date="2018" name="Int. J. Syst. Evol. Microbiol.">
        <title>Uliginosibacterium sediminicola sp. nov., isolated from freshwater sediment.</title>
        <authorList>
            <person name="Hwang W.M."/>
            <person name="Kim S.M."/>
            <person name="Kang K."/>
            <person name="Ahn T.Y."/>
        </authorList>
    </citation>
    <scope>NUCLEOTIDE SEQUENCE [LARGE SCALE GENOMIC DNA]</scope>
    <source>
        <strain evidence="2 3">M1-21</strain>
    </source>
</reference>
<protein>
    <submittedName>
        <fullName evidence="2">Diheme cytochrome c</fullName>
    </submittedName>
</protein>
<keyword evidence="3" id="KW-1185">Reference proteome</keyword>
<feature type="signal peptide" evidence="1">
    <location>
        <begin position="1"/>
        <end position="21"/>
    </location>
</feature>
<sequence length="153" mass="16854">MHATTFAALIAALLVSVSARAEGGSRAPLNPQFQQECGSCHVAFPPRLLDASAWHQLMTSLNKHFGNDASLDAQTRSSIESYLQHNAATRERLTPAGKPTQRITETAWFKREHDEVGAAVWQRASIKQASNCAACHSQAEQGRFNEHQIHIPR</sequence>
<dbReference type="EMBL" id="JBDIVE010000001">
    <property type="protein sequence ID" value="MEN3067312.1"/>
    <property type="molecule type" value="Genomic_DNA"/>
</dbReference>
<gene>
    <name evidence="2" type="ORF">ABDB84_02405</name>
</gene>
<keyword evidence="1" id="KW-0732">Signal</keyword>
<organism evidence="2 3">
    <name type="scientific">Uliginosibacterium sediminicola</name>
    <dbReference type="NCBI Taxonomy" id="2024550"/>
    <lineage>
        <taxon>Bacteria</taxon>
        <taxon>Pseudomonadati</taxon>
        <taxon>Pseudomonadota</taxon>
        <taxon>Betaproteobacteria</taxon>
        <taxon>Rhodocyclales</taxon>
        <taxon>Zoogloeaceae</taxon>
        <taxon>Uliginosibacterium</taxon>
    </lineage>
</organism>
<name>A0ABU9YUD9_9RHOO</name>
<accession>A0ABU9YUD9</accession>
<proteinExistence type="predicted"/>
<dbReference type="RefSeq" id="WP_345918080.1">
    <property type="nucleotide sequence ID" value="NZ_JBDIVE010000001.1"/>
</dbReference>
<feature type="chain" id="PRO_5046238487" evidence="1">
    <location>
        <begin position="22"/>
        <end position="153"/>
    </location>
</feature>
<evidence type="ECO:0000256" key="1">
    <source>
        <dbReference type="SAM" id="SignalP"/>
    </source>
</evidence>